<feature type="transmembrane region" description="Helical" evidence="9">
    <location>
        <begin position="12"/>
        <end position="36"/>
    </location>
</feature>
<dbReference type="PANTHER" id="PTHR19139:SF199">
    <property type="entry name" value="MIP17260P"/>
    <property type="match status" value="1"/>
</dbReference>
<dbReference type="InterPro" id="IPR023271">
    <property type="entry name" value="Aquaporin-like"/>
</dbReference>
<dbReference type="SUPFAM" id="SSF81338">
    <property type="entry name" value="Aquaporin-like"/>
    <property type="match status" value="1"/>
</dbReference>
<keyword evidence="11" id="KW-1185">Reference proteome</keyword>
<feature type="transmembrane region" description="Helical" evidence="9">
    <location>
        <begin position="209"/>
        <end position="229"/>
    </location>
</feature>
<evidence type="ECO:0000256" key="8">
    <source>
        <dbReference type="RuleBase" id="RU000477"/>
    </source>
</evidence>
<reference evidence="10 11" key="1">
    <citation type="submission" date="2019-08" db="EMBL/GenBank/DDBJ databases">
        <authorList>
            <person name="Herpell B J."/>
        </authorList>
    </citation>
    <scope>NUCLEOTIDE SEQUENCE [LARGE SCALE GENOMIC DNA]</scope>
    <source>
        <strain evidence="11">Msb3</strain>
    </source>
</reference>
<keyword evidence="5 8" id="KW-0812">Transmembrane</keyword>
<dbReference type="Gene3D" id="1.20.1080.10">
    <property type="entry name" value="Glycerol uptake facilitator protein"/>
    <property type="match status" value="1"/>
</dbReference>
<dbReference type="NCBIfam" id="NF003838">
    <property type="entry name" value="PRK05420.1"/>
    <property type="match status" value="1"/>
</dbReference>
<dbReference type="RefSeq" id="WP_007179364.1">
    <property type="nucleotide sequence ID" value="NZ_LR699553.1"/>
</dbReference>
<comment type="similarity">
    <text evidence="2 8">Belongs to the MIP/aquaporin (TC 1.A.8) family.</text>
</comment>
<feature type="transmembrane region" description="Helical" evidence="9">
    <location>
        <begin position="132"/>
        <end position="152"/>
    </location>
</feature>
<comment type="subcellular location">
    <subcellularLocation>
        <location evidence="1">Cell membrane</location>
        <topology evidence="1">Multi-pass membrane protein</topology>
    </subcellularLocation>
</comment>
<proteinExistence type="inferred from homology"/>
<dbReference type="PROSITE" id="PS51257">
    <property type="entry name" value="PROKAR_LIPOPROTEIN"/>
    <property type="match status" value="1"/>
</dbReference>
<dbReference type="InterPro" id="IPR034294">
    <property type="entry name" value="Aquaporin_transptr"/>
</dbReference>
<dbReference type="AlphaFoldDB" id="A0A5Q4Z910"/>
<evidence type="ECO:0000256" key="3">
    <source>
        <dbReference type="ARBA" id="ARBA00022448"/>
    </source>
</evidence>
<evidence type="ECO:0000256" key="1">
    <source>
        <dbReference type="ARBA" id="ARBA00004651"/>
    </source>
</evidence>
<protein>
    <submittedName>
        <fullName evidence="10">Aquaporin Z 2</fullName>
    </submittedName>
</protein>
<keyword evidence="3 8" id="KW-0813">Transport</keyword>
<feature type="transmembrane region" description="Helical" evidence="9">
    <location>
        <begin position="164"/>
        <end position="183"/>
    </location>
</feature>
<dbReference type="Pfam" id="PF00230">
    <property type="entry name" value="MIP"/>
    <property type="match status" value="1"/>
</dbReference>
<dbReference type="PANTHER" id="PTHR19139">
    <property type="entry name" value="AQUAPORIN TRANSPORTER"/>
    <property type="match status" value="1"/>
</dbReference>
<organism evidence="10 11">
    <name type="scientific">Paraburkholderia dioscoreae</name>
    <dbReference type="NCBI Taxonomy" id="2604047"/>
    <lineage>
        <taxon>Bacteria</taxon>
        <taxon>Pseudomonadati</taxon>
        <taxon>Pseudomonadota</taxon>
        <taxon>Betaproteobacteria</taxon>
        <taxon>Burkholderiales</taxon>
        <taxon>Burkholderiaceae</taxon>
        <taxon>Paraburkholderia</taxon>
    </lineage>
</organism>
<dbReference type="EMBL" id="LR699553">
    <property type="protein sequence ID" value="VVD26929.1"/>
    <property type="molecule type" value="Genomic_DNA"/>
</dbReference>
<dbReference type="Proteomes" id="UP000325811">
    <property type="component" value="Chromosome I"/>
</dbReference>
<keyword evidence="4" id="KW-1003">Cell membrane</keyword>
<dbReference type="InterPro" id="IPR000425">
    <property type="entry name" value="MIP"/>
</dbReference>
<dbReference type="GO" id="GO:0015250">
    <property type="term" value="F:water channel activity"/>
    <property type="evidence" value="ECO:0007669"/>
    <property type="project" value="TreeGrafter"/>
</dbReference>
<accession>A0A5Q4Z910</accession>
<dbReference type="PROSITE" id="PS00221">
    <property type="entry name" value="MIP"/>
    <property type="match status" value="1"/>
</dbReference>
<evidence type="ECO:0000256" key="9">
    <source>
        <dbReference type="SAM" id="Phobius"/>
    </source>
</evidence>
<evidence type="ECO:0000256" key="2">
    <source>
        <dbReference type="ARBA" id="ARBA00006175"/>
    </source>
</evidence>
<dbReference type="KEGG" id="pdio:PDMSB3_0467"/>
<feature type="transmembrane region" description="Helical" evidence="9">
    <location>
        <begin position="42"/>
        <end position="63"/>
    </location>
</feature>
<name>A0A5Q4Z910_9BURK</name>
<dbReference type="GO" id="GO:0005886">
    <property type="term" value="C:plasma membrane"/>
    <property type="evidence" value="ECO:0007669"/>
    <property type="project" value="UniProtKB-SubCell"/>
</dbReference>
<evidence type="ECO:0000256" key="5">
    <source>
        <dbReference type="ARBA" id="ARBA00022692"/>
    </source>
</evidence>
<evidence type="ECO:0000256" key="4">
    <source>
        <dbReference type="ARBA" id="ARBA00022475"/>
    </source>
</evidence>
<keyword evidence="7 9" id="KW-0472">Membrane</keyword>
<dbReference type="InterPro" id="IPR022357">
    <property type="entry name" value="MIP_CS"/>
</dbReference>
<evidence type="ECO:0000313" key="11">
    <source>
        <dbReference type="Proteomes" id="UP000325811"/>
    </source>
</evidence>
<evidence type="ECO:0000256" key="6">
    <source>
        <dbReference type="ARBA" id="ARBA00022989"/>
    </source>
</evidence>
<dbReference type="PRINTS" id="PR00783">
    <property type="entry name" value="MINTRINSICP"/>
</dbReference>
<feature type="transmembrane region" description="Helical" evidence="9">
    <location>
        <begin position="84"/>
        <end position="106"/>
    </location>
</feature>
<evidence type="ECO:0000313" key="10">
    <source>
        <dbReference type="EMBL" id="VVD26929.1"/>
    </source>
</evidence>
<keyword evidence="6 9" id="KW-1133">Transmembrane helix</keyword>
<gene>
    <name evidence="10" type="primary">aqpZ</name>
    <name evidence="10" type="ORF">PDMSB3_0467</name>
</gene>
<sequence>MVALGKRLLVESAGTAWLVFIGCGSIVLNVGVIPQAGGVLEAALAFGLALATASYCGGSLSGGHFNPAVTVGFTVAQRFPVRDLLPYIASQILGAIVAAALLLYVAGGRPGFDLHATEFAANGFGDHSPADYQLHSALAIEFVLSFCFVMAILRISRRPDMEPIAPLVVGACMALVYLVSIPVTNGSVNPARSTAQALFVGDWALDQLWLFWAAPLSGGVAAGALFSFLHDKPDHNTAALADGRGEVV</sequence>
<evidence type="ECO:0000256" key="7">
    <source>
        <dbReference type="ARBA" id="ARBA00023136"/>
    </source>
</evidence>